<dbReference type="Gene3D" id="1.20.120.330">
    <property type="entry name" value="Nucleotidyltransferases domain 2"/>
    <property type="match status" value="1"/>
</dbReference>
<keyword evidence="2" id="KW-1185">Reference proteome</keyword>
<evidence type="ECO:0000313" key="1">
    <source>
        <dbReference type="EMBL" id="KOO01861.1"/>
    </source>
</evidence>
<protein>
    <submittedName>
        <fullName evidence="1">Uncharacterized protein</fullName>
    </submittedName>
</protein>
<dbReference type="STRING" id="693.AKJ17_18280"/>
<dbReference type="InterPro" id="IPR038026">
    <property type="entry name" value="MtlR-like_sf"/>
</dbReference>
<dbReference type="AlphaFoldDB" id="A0A0M0HIK8"/>
<comment type="caution">
    <text evidence="1">The sequence shown here is derived from an EMBL/GenBank/DDBJ whole genome shotgun (WGS) entry which is preliminary data.</text>
</comment>
<sequence length="161" mass="18803">MSFTENDMKRQMVLLQEIESQSDRGTAIVGAAWVEEELKAALKANLLDDEVVYKRLFQNGRLSDFSSCIDLSYMLKLVDKSQYQDLEKIRRIRNEFAHKLTDKNLEELSFNNASISDRCMQLSCIQNEKITDPRHAFCRACAILYSEFYFLTIVPKIRYQP</sequence>
<organism evidence="1 2">
    <name type="scientific">Vibrio nereis</name>
    <dbReference type="NCBI Taxonomy" id="693"/>
    <lineage>
        <taxon>Bacteria</taxon>
        <taxon>Pseudomonadati</taxon>
        <taxon>Pseudomonadota</taxon>
        <taxon>Gammaproteobacteria</taxon>
        <taxon>Vibrionales</taxon>
        <taxon>Vibrionaceae</taxon>
        <taxon>Vibrio</taxon>
    </lineage>
</organism>
<dbReference type="PANTHER" id="PTHR37941">
    <property type="entry name" value="FUMARASE E-RELATED"/>
    <property type="match status" value="1"/>
</dbReference>
<dbReference type="InterPro" id="IPR007761">
    <property type="entry name" value="MtlR-like"/>
</dbReference>
<name>A0A0M0HIK8_VIBNE</name>
<accession>A0A0M0HIK8</accession>
<proteinExistence type="predicted"/>
<dbReference type="EMBL" id="LHPJ01000033">
    <property type="protein sequence ID" value="KOO01861.1"/>
    <property type="molecule type" value="Genomic_DNA"/>
</dbReference>
<dbReference type="Proteomes" id="UP000037515">
    <property type="component" value="Unassembled WGS sequence"/>
</dbReference>
<evidence type="ECO:0000313" key="2">
    <source>
        <dbReference type="Proteomes" id="UP000037515"/>
    </source>
</evidence>
<dbReference type="GO" id="GO:0045892">
    <property type="term" value="P:negative regulation of DNA-templated transcription"/>
    <property type="evidence" value="ECO:0007669"/>
    <property type="project" value="TreeGrafter"/>
</dbReference>
<dbReference type="PANTHER" id="PTHR37941:SF1">
    <property type="entry name" value="FUMARASE E-RELATED"/>
    <property type="match status" value="1"/>
</dbReference>
<gene>
    <name evidence="1" type="ORF">AKJ17_18280</name>
</gene>
<dbReference type="RefSeq" id="WP_049878836.1">
    <property type="nucleotide sequence ID" value="NZ_LHPJ01000033.1"/>
</dbReference>
<dbReference type="PATRIC" id="fig|693.5.peg.3714"/>
<reference evidence="2" key="1">
    <citation type="submission" date="2015-08" db="EMBL/GenBank/DDBJ databases">
        <title>Vibrio galatheae sp. nov., a novel member of the Vibrionaceae family isolated from the Solomon Islands.</title>
        <authorList>
            <person name="Giubergia S."/>
            <person name="Machado H."/>
            <person name="Mateiu R.V."/>
            <person name="Gram L."/>
        </authorList>
    </citation>
    <scope>NUCLEOTIDE SEQUENCE [LARGE SCALE GENOMIC DNA]</scope>
    <source>
        <strain evidence="2">DSM 19584</strain>
    </source>
</reference>
<dbReference type="OrthoDB" id="9814134at2"/>
<dbReference type="SUPFAM" id="SSF158668">
    <property type="entry name" value="MtlR-like"/>
    <property type="match status" value="1"/>
</dbReference>